<dbReference type="Proteomes" id="UP001595462">
    <property type="component" value="Unassembled WGS sequence"/>
</dbReference>
<sequence>MKWLVRLLVCVLILLAGPAFMATSNDVRLGRPWYSADRSSAGLAPAPGVTPEAVVQIYSARAFSWRGLFAVHTWLATKPAGAPAYTVHQVTGWGLPSLKSEAGIPDRRWFDSTPALLADLRGPTAARAIAHIEQALTAYPFADRYRVWPGPNSNTFTAWMVRHVPELHVQLPSTAVGKDYLAGAPWAATPSGSGYQLSVCGALGLLVARREGVEVNLFGLVWGIDPAGMAIKLPGVGRIGLTSPWPLRRGRDAEQQR</sequence>
<dbReference type="EMBL" id="JBHRSS010000008">
    <property type="protein sequence ID" value="MFC3105565.1"/>
    <property type="molecule type" value="Genomic_DNA"/>
</dbReference>
<dbReference type="Pfam" id="PF12570">
    <property type="entry name" value="DUF3750"/>
    <property type="match status" value="1"/>
</dbReference>
<dbReference type="InterPro" id="IPR022224">
    <property type="entry name" value="DUF3750"/>
</dbReference>
<feature type="signal peptide" evidence="1">
    <location>
        <begin position="1"/>
        <end position="21"/>
    </location>
</feature>
<feature type="chain" id="PRO_5045887761" evidence="1">
    <location>
        <begin position="22"/>
        <end position="257"/>
    </location>
</feature>
<evidence type="ECO:0000313" key="3">
    <source>
        <dbReference type="Proteomes" id="UP001595462"/>
    </source>
</evidence>
<organism evidence="2 3">
    <name type="scientific">Salinisphaera aquimarina</name>
    <dbReference type="NCBI Taxonomy" id="2094031"/>
    <lineage>
        <taxon>Bacteria</taxon>
        <taxon>Pseudomonadati</taxon>
        <taxon>Pseudomonadota</taxon>
        <taxon>Gammaproteobacteria</taxon>
        <taxon>Salinisphaerales</taxon>
        <taxon>Salinisphaeraceae</taxon>
        <taxon>Salinisphaera</taxon>
    </lineage>
</organism>
<comment type="caution">
    <text evidence="2">The sequence shown here is derived from an EMBL/GenBank/DDBJ whole genome shotgun (WGS) entry which is preliminary data.</text>
</comment>
<evidence type="ECO:0000256" key="1">
    <source>
        <dbReference type="SAM" id="SignalP"/>
    </source>
</evidence>
<proteinExistence type="predicted"/>
<keyword evidence="1" id="KW-0732">Signal</keyword>
<protein>
    <submittedName>
        <fullName evidence="2">DUF3750 domain-containing protein</fullName>
    </submittedName>
</protein>
<name>A0ABV7EUW3_9GAMM</name>
<accession>A0ABV7EUW3</accession>
<dbReference type="RefSeq" id="WP_380691103.1">
    <property type="nucleotide sequence ID" value="NZ_JBHRSS010000008.1"/>
</dbReference>
<gene>
    <name evidence="2" type="ORF">ACFOSU_16965</name>
</gene>
<keyword evidence="3" id="KW-1185">Reference proteome</keyword>
<reference evidence="3" key="1">
    <citation type="journal article" date="2019" name="Int. J. Syst. Evol. Microbiol.">
        <title>The Global Catalogue of Microorganisms (GCM) 10K type strain sequencing project: providing services to taxonomists for standard genome sequencing and annotation.</title>
        <authorList>
            <consortium name="The Broad Institute Genomics Platform"/>
            <consortium name="The Broad Institute Genome Sequencing Center for Infectious Disease"/>
            <person name="Wu L."/>
            <person name="Ma J."/>
        </authorList>
    </citation>
    <scope>NUCLEOTIDE SEQUENCE [LARGE SCALE GENOMIC DNA]</scope>
    <source>
        <strain evidence="3">KCTC 52640</strain>
    </source>
</reference>
<evidence type="ECO:0000313" key="2">
    <source>
        <dbReference type="EMBL" id="MFC3105565.1"/>
    </source>
</evidence>